<accession>A0A537JUN1</accession>
<dbReference type="InterPro" id="IPR005811">
    <property type="entry name" value="SUCC_ACL_C"/>
</dbReference>
<protein>
    <submittedName>
        <fullName evidence="3">Acyl-CoA synthetase FdrA</fullName>
    </submittedName>
</protein>
<proteinExistence type="predicted"/>
<reference evidence="3 4" key="1">
    <citation type="journal article" date="2019" name="Nat. Microbiol.">
        <title>Mediterranean grassland soil C-N compound turnover is dependent on rainfall and depth, and is mediated by genomically divergent microorganisms.</title>
        <authorList>
            <person name="Diamond S."/>
            <person name="Andeer P.F."/>
            <person name="Li Z."/>
            <person name="Crits-Christoph A."/>
            <person name="Burstein D."/>
            <person name="Anantharaman K."/>
            <person name="Lane K.R."/>
            <person name="Thomas B.C."/>
            <person name="Pan C."/>
            <person name="Northen T.R."/>
            <person name="Banfield J.F."/>
        </authorList>
    </citation>
    <scope>NUCLEOTIDE SEQUENCE [LARGE SCALE GENOMIC DNA]</scope>
    <source>
        <strain evidence="3">NP_3</strain>
    </source>
</reference>
<dbReference type="Gene3D" id="3.40.50.261">
    <property type="entry name" value="Succinyl-CoA synthetase domains"/>
    <property type="match status" value="2"/>
</dbReference>
<dbReference type="SUPFAM" id="SSF51735">
    <property type="entry name" value="NAD(P)-binding Rossmann-fold domains"/>
    <property type="match status" value="1"/>
</dbReference>
<dbReference type="AlphaFoldDB" id="A0A537JUN1"/>
<organism evidence="3 4">
    <name type="scientific">Candidatus Segetimicrobium genomatis</name>
    <dbReference type="NCBI Taxonomy" id="2569760"/>
    <lineage>
        <taxon>Bacteria</taxon>
        <taxon>Bacillati</taxon>
        <taxon>Candidatus Sysuimicrobiota</taxon>
        <taxon>Candidatus Sysuimicrobiia</taxon>
        <taxon>Candidatus Sysuimicrobiales</taxon>
        <taxon>Candidatus Segetimicrobiaceae</taxon>
        <taxon>Candidatus Segetimicrobium</taxon>
    </lineage>
</organism>
<dbReference type="Pfam" id="PF00549">
    <property type="entry name" value="Ligase_CoA"/>
    <property type="match status" value="1"/>
</dbReference>
<dbReference type="Gene3D" id="3.40.50.720">
    <property type="entry name" value="NAD(P)-binding Rossmann-like Domain"/>
    <property type="match status" value="1"/>
</dbReference>
<dbReference type="PANTHER" id="PTHR11117">
    <property type="entry name" value="SUCCINYL-COA LIGASE SUBUNIT ALPHA"/>
    <property type="match status" value="1"/>
</dbReference>
<evidence type="ECO:0000256" key="1">
    <source>
        <dbReference type="SAM" id="MobiDB-lite"/>
    </source>
</evidence>
<comment type="caution">
    <text evidence="3">The sequence shown here is derived from an EMBL/GenBank/DDBJ whole genome shotgun (WGS) entry which is preliminary data.</text>
</comment>
<sequence length="633" mass="64382">MSATVVRIAIRRSAYYDSVTLMQAQQALRAFPGIAEAGVVMGTEANLDLLRQAGLDPGSATATPDDLVVAVRGDREEHVEAALASLDALLRPGTSGTTQPREDVLAHAVGMDGRPPGGAGGEVYRPRTVAAAARLLPDANLALISVPGRFAAGVAREALEAGLHVMLFSDNVPIEDEVRLKRIGREAGRLCMGPDCGTAIIGGAALGFANRVRRGPVGVAAAAGTGLQEVATIVHRLGGGISHALGTGGRDLTAEVGGAAMTDVLTLLGTDPSTTAVVLVSKPPDPGVARRLLAHAAGIGKPVVVAFVGAAPVTDAGGRLHSASTLEEAGRLGAHLAGGAPRDPEDPVEAWRPGARRRAGAAAARLAPAQRYLRALYSGGTLCAECVGLLHSVLRPLYTNVPVGSARPLGSPARSAAHTVLDLGADEFTVGRLHPMLDMTLRAQRLRQEAADPEVGVILLDVVLGEGVHPDPAGALSPVVDEARRAAAASGRDLVVVASVCGTDADPQNRSQQAARLEAAGVLVEESNARAAALAGAVLAGDAALDSLRRPLSAGGAPGPAAPARPAAEDPSGPRRTSEAAAALLARAPGVVNVGLAIFAESLRAQQVPVIDLDWRPPAGGDRAMLDLLARLE</sequence>
<evidence type="ECO:0000313" key="3">
    <source>
        <dbReference type="EMBL" id="TMI86896.1"/>
    </source>
</evidence>
<dbReference type="GO" id="GO:0006099">
    <property type="term" value="P:tricarboxylic acid cycle"/>
    <property type="evidence" value="ECO:0007669"/>
    <property type="project" value="TreeGrafter"/>
</dbReference>
<dbReference type="NCBIfam" id="NF004760">
    <property type="entry name" value="PRK06091.1"/>
    <property type="match status" value="1"/>
</dbReference>
<dbReference type="GO" id="GO:0004775">
    <property type="term" value="F:succinate-CoA ligase (ADP-forming) activity"/>
    <property type="evidence" value="ECO:0007669"/>
    <property type="project" value="TreeGrafter"/>
</dbReference>
<dbReference type="Proteomes" id="UP000318509">
    <property type="component" value="Unassembled WGS sequence"/>
</dbReference>
<evidence type="ECO:0000259" key="2">
    <source>
        <dbReference type="Pfam" id="PF00549"/>
    </source>
</evidence>
<dbReference type="InterPro" id="IPR016102">
    <property type="entry name" value="Succinyl-CoA_synth-like"/>
</dbReference>
<feature type="domain" description="ATP-citrate synthase/succinyl-CoA ligase C-terminal" evidence="2">
    <location>
        <begin position="376"/>
        <end position="538"/>
    </location>
</feature>
<dbReference type="GO" id="GO:0005829">
    <property type="term" value="C:cytosol"/>
    <property type="evidence" value="ECO:0007669"/>
    <property type="project" value="TreeGrafter"/>
</dbReference>
<dbReference type="PANTHER" id="PTHR11117:SF24">
    <property type="entry name" value="PROTEIN FDRA"/>
    <property type="match status" value="1"/>
</dbReference>
<gene>
    <name evidence="3" type="primary">fdrA</name>
    <name evidence="3" type="ORF">E6H00_17260</name>
</gene>
<name>A0A537JUN1_9BACT</name>
<dbReference type="InterPro" id="IPR036291">
    <property type="entry name" value="NAD(P)-bd_dom_sf"/>
</dbReference>
<dbReference type="GO" id="GO:0004776">
    <property type="term" value="F:succinate-CoA ligase (GDP-forming) activity"/>
    <property type="evidence" value="ECO:0007669"/>
    <property type="project" value="TreeGrafter"/>
</dbReference>
<dbReference type="SUPFAM" id="SSF52210">
    <property type="entry name" value="Succinyl-CoA synthetase domains"/>
    <property type="match status" value="2"/>
</dbReference>
<feature type="region of interest" description="Disordered" evidence="1">
    <location>
        <begin position="551"/>
        <end position="578"/>
    </location>
</feature>
<evidence type="ECO:0000313" key="4">
    <source>
        <dbReference type="Proteomes" id="UP000318509"/>
    </source>
</evidence>
<dbReference type="EMBL" id="VBAK01000175">
    <property type="protein sequence ID" value="TMI86896.1"/>
    <property type="molecule type" value="Genomic_DNA"/>
</dbReference>
<dbReference type="GO" id="GO:0009361">
    <property type="term" value="C:succinate-CoA ligase complex (ADP-forming)"/>
    <property type="evidence" value="ECO:0007669"/>
    <property type="project" value="TreeGrafter"/>
</dbReference>